<dbReference type="EMBL" id="JABSTV010001248">
    <property type="protein sequence ID" value="KAH7970002.1"/>
    <property type="molecule type" value="Genomic_DNA"/>
</dbReference>
<gene>
    <name evidence="1" type="ORF">HPB52_023665</name>
</gene>
<reference evidence="1" key="2">
    <citation type="submission" date="2021-09" db="EMBL/GenBank/DDBJ databases">
        <authorList>
            <person name="Jia N."/>
            <person name="Wang J."/>
            <person name="Shi W."/>
            <person name="Du L."/>
            <person name="Sun Y."/>
            <person name="Zhan W."/>
            <person name="Jiang J."/>
            <person name="Wang Q."/>
            <person name="Zhang B."/>
            <person name="Ji P."/>
            <person name="Sakyi L.B."/>
            <person name="Cui X."/>
            <person name="Yuan T."/>
            <person name="Jiang B."/>
            <person name="Yang W."/>
            <person name="Lam T.T.-Y."/>
            <person name="Chang Q."/>
            <person name="Ding S."/>
            <person name="Wang X."/>
            <person name="Zhu J."/>
            <person name="Ruan X."/>
            <person name="Zhao L."/>
            <person name="Wei J."/>
            <person name="Que T."/>
            <person name="Du C."/>
            <person name="Cheng J."/>
            <person name="Dai P."/>
            <person name="Han X."/>
            <person name="Huang E."/>
            <person name="Gao Y."/>
            <person name="Liu J."/>
            <person name="Shao H."/>
            <person name="Ye R."/>
            <person name="Li L."/>
            <person name="Wei W."/>
            <person name="Wang X."/>
            <person name="Wang C."/>
            <person name="Huo Q."/>
            <person name="Li W."/>
            <person name="Guo W."/>
            <person name="Chen H."/>
            <person name="Chen S."/>
            <person name="Zhou L."/>
            <person name="Zhou L."/>
            <person name="Ni X."/>
            <person name="Tian J."/>
            <person name="Zhou Y."/>
            <person name="Sheng Y."/>
            <person name="Liu T."/>
            <person name="Pan Y."/>
            <person name="Xia L."/>
            <person name="Li J."/>
            <person name="Zhao F."/>
            <person name="Cao W."/>
        </authorList>
    </citation>
    <scope>NUCLEOTIDE SEQUENCE</scope>
    <source>
        <strain evidence="1">Rsan-2018</strain>
        <tissue evidence="1">Larvae</tissue>
    </source>
</reference>
<name>A0A9D4QB41_RHISA</name>
<sequence length="116" mass="12942">MTRASWVLYSASRMANAIAVDSAVLTEVGNKNASKWFTSKELVGKATQHVNSWVKTGMASTKEGNAELETHPIVTLIIGNVDPCHKFLQFVLVDSSLMVIREFGQQFLQFNCKMKY</sequence>
<proteinExistence type="predicted"/>
<reference evidence="1" key="1">
    <citation type="journal article" date="2020" name="Cell">
        <title>Large-Scale Comparative Analyses of Tick Genomes Elucidate Their Genetic Diversity and Vector Capacities.</title>
        <authorList>
            <consortium name="Tick Genome and Microbiome Consortium (TIGMIC)"/>
            <person name="Jia N."/>
            <person name="Wang J."/>
            <person name="Shi W."/>
            <person name="Du L."/>
            <person name="Sun Y."/>
            <person name="Zhan W."/>
            <person name="Jiang J.F."/>
            <person name="Wang Q."/>
            <person name="Zhang B."/>
            <person name="Ji P."/>
            <person name="Bell-Sakyi L."/>
            <person name="Cui X.M."/>
            <person name="Yuan T.T."/>
            <person name="Jiang B.G."/>
            <person name="Yang W.F."/>
            <person name="Lam T.T."/>
            <person name="Chang Q.C."/>
            <person name="Ding S.J."/>
            <person name="Wang X.J."/>
            <person name="Zhu J.G."/>
            <person name="Ruan X.D."/>
            <person name="Zhao L."/>
            <person name="Wei J.T."/>
            <person name="Ye R.Z."/>
            <person name="Que T.C."/>
            <person name="Du C.H."/>
            <person name="Zhou Y.H."/>
            <person name="Cheng J.X."/>
            <person name="Dai P.F."/>
            <person name="Guo W.B."/>
            <person name="Han X.H."/>
            <person name="Huang E.J."/>
            <person name="Li L.F."/>
            <person name="Wei W."/>
            <person name="Gao Y.C."/>
            <person name="Liu J.Z."/>
            <person name="Shao H.Z."/>
            <person name="Wang X."/>
            <person name="Wang C.C."/>
            <person name="Yang T.C."/>
            <person name="Huo Q.B."/>
            <person name="Li W."/>
            <person name="Chen H.Y."/>
            <person name="Chen S.E."/>
            <person name="Zhou L.G."/>
            <person name="Ni X.B."/>
            <person name="Tian J.H."/>
            <person name="Sheng Y."/>
            <person name="Liu T."/>
            <person name="Pan Y.S."/>
            <person name="Xia L.Y."/>
            <person name="Li J."/>
            <person name="Zhao F."/>
            <person name="Cao W.C."/>
        </authorList>
    </citation>
    <scope>NUCLEOTIDE SEQUENCE</scope>
    <source>
        <strain evidence="1">Rsan-2018</strain>
    </source>
</reference>
<organism evidence="1 2">
    <name type="scientific">Rhipicephalus sanguineus</name>
    <name type="common">Brown dog tick</name>
    <name type="synonym">Ixodes sanguineus</name>
    <dbReference type="NCBI Taxonomy" id="34632"/>
    <lineage>
        <taxon>Eukaryota</taxon>
        <taxon>Metazoa</taxon>
        <taxon>Ecdysozoa</taxon>
        <taxon>Arthropoda</taxon>
        <taxon>Chelicerata</taxon>
        <taxon>Arachnida</taxon>
        <taxon>Acari</taxon>
        <taxon>Parasitiformes</taxon>
        <taxon>Ixodida</taxon>
        <taxon>Ixodoidea</taxon>
        <taxon>Ixodidae</taxon>
        <taxon>Rhipicephalinae</taxon>
        <taxon>Rhipicephalus</taxon>
        <taxon>Rhipicephalus</taxon>
    </lineage>
</organism>
<evidence type="ECO:0000313" key="2">
    <source>
        <dbReference type="Proteomes" id="UP000821837"/>
    </source>
</evidence>
<evidence type="ECO:0000313" key="1">
    <source>
        <dbReference type="EMBL" id="KAH7970002.1"/>
    </source>
</evidence>
<accession>A0A9D4QB41</accession>
<dbReference type="AlphaFoldDB" id="A0A9D4QB41"/>
<dbReference type="Proteomes" id="UP000821837">
    <property type="component" value="Unassembled WGS sequence"/>
</dbReference>
<comment type="caution">
    <text evidence="1">The sequence shown here is derived from an EMBL/GenBank/DDBJ whole genome shotgun (WGS) entry which is preliminary data.</text>
</comment>
<keyword evidence="2" id="KW-1185">Reference proteome</keyword>
<protein>
    <submittedName>
        <fullName evidence="1">Uncharacterized protein</fullName>
    </submittedName>
</protein>